<dbReference type="GO" id="GO:0016301">
    <property type="term" value="F:kinase activity"/>
    <property type="evidence" value="ECO:0007669"/>
    <property type="project" value="UniProtKB-KW"/>
</dbReference>
<proteinExistence type="predicted"/>
<feature type="domain" description="CHK kinase-like" evidence="2">
    <location>
        <begin position="142"/>
        <end position="333"/>
    </location>
</feature>
<dbReference type="InterPro" id="IPR004119">
    <property type="entry name" value="EcKL"/>
</dbReference>
<dbReference type="SMART" id="SM00587">
    <property type="entry name" value="CHK"/>
    <property type="match status" value="1"/>
</dbReference>
<feature type="transmembrane region" description="Helical" evidence="1">
    <location>
        <begin position="292"/>
        <end position="312"/>
    </location>
</feature>
<name>A0A1L8DYM0_9DIPT</name>
<dbReference type="SUPFAM" id="SSF56112">
    <property type="entry name" value="Protein kinase-like (PK-like)"/>
    <property type="match status" value="1"/>
</dbReference>
<dbReference type="InterPro" id="IPR011009">
    <property type="entry name" value="Kinase-like_dom_sf"/>
</dbReference>
<evidence type="ECO:0000256" key="1">
    <source>
        <dbReference type="SAM" id="Phobius"/>
    </source>
</evidence>
<evidence type="ECO:0000259" key="2">
    <source>
        <dbReference type="SMART" id="SM00587"/>
    </source>
</evidence>
<dbReference type="EMBL" id="GFDF01002550">
    <property type="protein sequence ID" value="JAV11534.1"/>
    <property type="molecule type" value="Transcribed_RNA"/>
</dbReference>
<accession>A0A1L8DYM0</accession>
<dbReference type="Pfam" id="PF02958">
    <property type="entry name" value="EcKL"/>
    <property type="match status" value="1"/>
</dbReference>
<keyword evidence="3" id="KW-0808">Transferase</keyword>
<dbReference type="InterPro" id="IPR015897">
    <property type="entry name" value="CHK_kinase-like"/>
</dbReference>
<evidence type="ECO:0000313" key="3">
    <source>
        <dbReference type="EMBL" id="JAV11534.1"/>
    </source>
</evidence>
<dbReference type="PANTHER" id="PTHR11012">
    <property type="entry name" value="PROTEIN KINASE-LIKE DOMAIN-CONTAINING"/>
    <property type="match status" value="1"/>
</dbReference>
<protein>
    <submittedName>
        <fullName evidence="3">Putative ecdysteroid kinase</fullName>
    </submittedName>
</protein>
<dbReference type="Gene3D" id="3.90.1200.10">
    <property type="match status" value="1"/>
</dbReference>
<organism evidence="3">
    <name type="scientific">Nyssomyia neivai</name>
    <dbReference type="NCBI Taxonomy" id="330878"/>
    <lineage>
        <taxon>Eukaryota</taxon>
        <taxon>Metazoa</taxon>
        <taxon>Ecdysozoa</taxon>
        <taxon>Arthropoda</taxon>
        <taxon>Hexapoda</taxon>
        <taxon>Insecta</taxon>
        <taxon>Pterygota</taxon>
        <taxon>Neoptera</taxon>
        <taxon>Endopterygota</taxon>
        <taxon>Diptera</taxon>
        <taxon>Nematocera</taxon>
        <taxon>Psychodoidea</taxon>
        <taxon>Psychodidae</taxon>
        <taxon>Nyssomyia</taxon>
    </lineage>
</organism>
<dbReference type="AlphaFoldDB" id="A0A1L8DYM0"/>
<reference evidence="3" key="1">
    <citation type="submission" date="2016-12" db="EMBL/GenBank/DDBJ databases">
        <title>An insight into the sialome and mialome of the sand fly, Nyssomyia neivai.</title>
        <authorList>
            <person name="Sebastian V."/>
            <person name="Goulart T.M."/>
            <person name="Oliveira W."/>
            <person name="Calvo E."/>
            <person name="Oliveira L.F."/>
            <person name="Pinto M.C."/>
            <person name="Rosselino A.M."/>
            <person name="Ribeiro J.M."/>
        </authorList>
    </citation>
    <scope>NUCLEOTIDE SEQUENCE</scope>
</reference>
<sequence>MAESTGPSQFSKDELTPPDFLNQQLFLDILRDVENDKALMINEFAIIPGTKPGDHFASIMFKAIITYSTRGKKVSSRSFVIKTMPVEEGFKKEMFIDSPIFDREIQMYTKVLPEMKRIMESIGDYEEIVPKLIYYSKEPVIIVFEDITQFGYEMHQGFLDFDNTAKIAKKLAKFHALSFYMHDNKYVHNFDFPQYGGVMFTEKNIDNFDMFIGGIMQMCEEVKTWEGFENIAEKLGNITKNSLKSLLNAYKPNPEPGFNVLCHSDFHIKNMMFIKKNTDLDKILLLDFQMCFWGTPALDVLYLFYVIGNASVRMRRGEMMSIYHTTFTDYLSRLGCLRQGPTLLEMNIELLKLSKFEAILSLCMLPFFSLDFTKVDAEAFMEPTPEMMVELQKMMYKSPPIVELLKEVLPQLYWKGALE</sequence>
<keyword evidence="1" id="KW-1133">Transmembrane helix</keyword>
<keyword evidence="1" id="KW-0812">Transmembrane</keyword>
<keyword evidence="1" id="KW-0472">Membrane</keyword>
<keyword evidence="3" id="KW-0418">Kinase</keyword>
<dbReference type="PANTHER" id="PTHR11012:SF12">
    <property type="entry name" value="CHK KINASE-LIKE DOMAIN-CONTAINING PROTEIN-RELATED"/>
    <property type="match status" value="1"/>
</dbReference>